<proteinExistence type="predicted"/>
<dbReference type="SUPFAM" id="SSF50814">
    <property type="entry name" value="Lipocalins"/>
    <property type="match status" value="1"/>
</dbReference>
<organism evidence="1 2">
    <name type="scientific">Clostridium neuense</name>
    <dbReference type="NCBI Taxonomy" id="1728934"/>
    <lineage>
        <taxon>Bacteria</taxon>
        <taxon>Bacillati</taxon>
        <taxon>Bacillota</taxon>
        <taxon>Clostridia</taxon>
        <taxon>Eubacteriales</taxon>
        <taxon>Clostridiaceae</taxon>
        <taxon>Clostridium</taxon>
    </lineage>
</organism>
<evidence type="ECO:0000313" key="2">
    <source>
        <dbReference type="Proteomes" id="UP001623592"/>
    </source>
</evidence>
<evidence type="ECO:0000313" key="1">
    <source>
        <dbReference type="EMBL" id="MFL0250511.1"/>
    </source>
</evidence>
<dbReference type="RefSeq" id="WP_406787177.1">
    <property type="nucleotide sequence ID" value="NZ_JBJIAA010000006.1"/>
</dbReference>
<dbReference type="Proteomes" id="UP001623592">
    <property type="component" value="Unassembled WGS sequence"/>
</dbReference>
<comment type="caution">
    <text evidence="1">The sequence shown here is derived from an EMBL/GenBank/DDBJ whole genome shotgun (WGS) entry which is preliminary data.</text>
</comment>
<keyword evidence="2" id="KW-1185">Reference proteome</keyword>
<name>A0ABW8TE70_9CLOT</name>
<accession>A0ABW8TE70</accession>
<dbReference type="InterPro" id="IPR012674">
    <property type="entry name" value="Calycin"/>
</dbReference>
<dbReference type="Pfam" id="PF09148">
    <property type="entry name" value="DUF1934"/>
    <property type="match status" value="1"/>
</dbReference>
<dbReference type="EMBL" id="JBJIAA010000006">
    <property type="protein sequence ID" value="MFL0250511.1"/>
    <property type="molecule type" value="Genomic_DNA"/>
</dbReference>
<dbReference type="Gene3D" id="2.40.128.20">
    <property type="match status" value="1"/>
</dbReference>
<sequence length="138" mass="15777">MSKKAIISVFSGENENNEQPISVTTPGEFYKRNNCYYAIYKETEISGMEGTTTTLKIGSDKFSILRKGTTSTKMEFEKDKKTFSLYNTPYGTLELEINTKDLQIDMNDDGGKIFAQYELNISRQSRQLTNIEIEIKIL</sequence>
<protein>
    <submittedName>
        <fullName evidence="1">DUF1934 domain-containing protein</fullName>
    </submittedName>
</protein>
<reference evidence="1 2" key="1">
    <citation type="submission" date="2024-11" db="EMBL/GenBank/DDBJ databases">
        <authorList>
            <person name="Heng Y.C."/>
            <person name="Lim A.C.H."/>
            <person name="Lee J.K.Y."/>
            <person name="Kittelmann S."/>
        </authorList>
    </citation>
    <scope>NUCLEOTIDE SEQUENCE [LARGE SCALE GENOMIC DNA]</scope>
    <source>
        <strain evidence="1 2">WILCCON 0114</strain>
    </source>
</reference>
<gene>
    <name evidence="1" type="ORF">ACJDT4_08765</name>
</gene>
<dbReference type="InterPro" id="IPR015231">
    <property type="entry name" value="DUF1934"/>
</dbReference>